<accession>A0A426YB14</accession>
<protein>
    <submittedName>
        <fullName evidence="2">Uncharacterized protein</fullName>
    </submittedName>
</protein>
<organism evidence="2 3">
    <name type="scientific">Ensete ventricosum</name>
    <name type="common">Abyssinian banana</name>
    <name type="synonym">Musa ensete</name>
    <dbReference type="NCBI Taxonomy" id="4639"/>
    <lineage>
        <taxon>Eukaryota</taxon>
        <taxon>Viridiplantae</taxon>
        <taxon>Streptophyta</taxon>
        <taxon>Embryophyta</taxon>
        <taxon>Tracheophyta</taxon>
        <taxon>Spermatophyta</taxon>
        <taxon>Magnoliopsida</taxon>
        <taxon>Liliopsida</taxon>
        <taxon>Zingiberales</taxon>
        <taxon>Musaceae</taxon>
        <taxon>Ensete</taxon>
    </lineage>
</organism>
<name>A0A426YB14_ENSVE</name>
<dbReference type="AlphaFoldDB" id="A0A426YB14"/>
<comment type="caution">
    <text evidence="2">The sequence shown here is derived from an EMBL/GenBank/DDBJ whole genome shotgun (WGS) entry which is preliminary data.</text>
</comment>
<evidence type="ECO:0000313" key="3">
    <source>
        <dbReference type="Proteomes" id="UP000287651"/>
    </source>
</evidence>
<feature type="region of interest" description="Disordered" evidence="1">
    <location>
        <begin position="74"/>
        <end position="100"/>
    </location>
</feature>
<proteinExistence type="predicted"/>
<sequence length="154" mass="16329">MTSGGYSYGCCCCRWRRGNKGNIDGATIVEKGRSSVGSSKGGRGRRDNDEGSDWGSNDRGTMIMTEGWGCAEEGMAGSDKGGIGQQRQAGGATGLGVAGQRKAAATGSIDRCSRSTRDVRRLTWVRLMIAVAKMVRNYSKVAEMTTEEDSAIDT</sequence>
<evidence type="ECO:0000313" key="2">
    <source>
        <dbReference type="EMBL" id="RRT48942.1"/>
    </source>
</evidence>
<dbReference type="Proteomes" id="UP000287651">
    <property type="component" value="Unassembled WGS sequence"/>
</dbReference>
<reference evidence="2 3" key="1">
    <citation type="journal article" date="2014" name="Agronomy (Basel)">
        <title>A Draft Genome Sequence for Ensete ventricosum, the Drought-Tolerant Tree Against Hunger.</title>
        <authorList>
            <person name="Harrison J."/>
            <person name="Moore K.A."/>
            <person name="Paszkiewicz K."/>
            <person name="Jones T."/>
            <person name="Grant M."/>
            <person name="Ambacheew D."/>
            <person name="Muzemil S."/>
            <person name="Studholme D.J."/>
        </authorList>
    </citation>
    <scope>NUCLEOTIDE SEQUENCE [LARGE SCALE GENOMIC DNA]</scope>
</reference>
<gene>
    <name evidence="2" type="ORF">B296_00047657</name>
</gene>
<dbReference type="EMBL" id="AMZH03013625">
    <property type="protein sequence ID" value="RRT48942.1"/>
    <property type="molecule type" value="Genomic_DNA"/>
</dbReference>
<feature type="region of interest" description="Disordered" evidence="1">
    <location>
        <begin position="30"/>
        <end position="60"/>
    </location>
</feature>
<evidence type="ECO:0000256" key="1">
    <source>
        <dbReference type="SAM" id="MobiDB-lite"/>
    </source>
</evidence>